<evidence type="ECO:0000313" key="6">
    <source>
        <dbReference type="EMBL" id="EGG24642.1"/>
    </source>
</evidence>
<reference evidence="7" key="1">
    <citation type="journal article" date="2011" name="Genome Res.">
        <title>Phylogeny-wide analysis of social amoeba genomes highlights ancient origins for complex intercellular communication.</title>
        <authorList>
            <person name="Heidel A.J."/>
            <person name="Lawal H.M."/>
            <person name="Felder M."/>
            <person name="Schilde C."/>
            <person name="Helps N.R."/>
            <person name="Tunggal B."/>
            <person name="Rivero F."/>
            <person name="John U."/>
            <person name="Schleicher M."/>
            <person name="Eichinger L."/>
            <person name="Platzer M."/>
            <person name="Noegel A.A."/>
            <person name="Schaap P."/>
            <person name="Gloeckner G."/>
        </authorList>
    </citation>
    <scope>NUCLEOTIDE SEQUENCE [LARGE SCALE GENOMIC DNA]</scope>
    <source>
        <strain evidence="7">SH3</strain>
    </source>
</reference>
<dbReference type="GeneID" id="14876969"/>
<sequence length="762" mass="84531">MAQTRRSKMIDEIDSRAPVAATVADSADQLTTIYDSDTYGLNAMRETLPSHCYKKIREVISTGQALDPAIADMVANGMKEWAIKKGATHYTHWFQPLNGLAAEKHDAFISIFPGDDRLLLEFSGMQLIKGEPDASSFPSGGLRSTWEARGYTVWDPTSPPFIKREVNGSILCIPTAFCSWTGEALDQKTPLLRSMDYVSDAALAVLSSIFGEKHKKVFPTLGIEQVCESSVKDKQTNIHFYLSRPDLINCGRTLVGAKPPKGQEMEDHYFGSMNARIVACIQEVEWRCWKLGMPLKTRHNEVAPGQYEVAPIFERANVASDHNMLLMDILKSVAIKHDLICLLHEKPFAGVNGSGKHNNYSLATDGGVNLLDPGLTPSQNARFILFLSAIIRAVDLHADLLRASVANPGNEHRLGANEAPPAIISIYLGQELDKVVRDIISSNKTTLTSPPQKSVNTTASTTSTTANNEVNNMWLGVDQFPPLPRDSTDRNRTSPFAFTGNKFEFRAVGSSQVTSFPCIILNTIVAESLIYIRKEIEAAIAAGTPASASYNQVIKKVLQTHERIIFNGDGYGQEWRDIAAKRGLLNLRSTPEALSLLNSDKNIKLFEQSNNILSPVELASRQHILYEFYSKSIAIEAKSMYDLVATSVLPACYKHQRNVAESLNSIMPFIQSQPNFKQPTAQINNLGELIESINLLSEQNIKLNNAIKHATSIESDCDRATHLNQSVIPIMNEVRRYSDHLETIVEDSLWPLPKYSEILFLR</sequence>
<evidence type="ECO:0000259" key="5">
    <source>
        <dbReference type="PROSITE" id="PS51987"/>
    </source>
</evidence>
<dbReference type="Gene3D" id="1.20.120.1560">
    <property type="match status" value="1"/>
</dbReference>
<feature type="region of interest" description="Disordered" evidence="3">
    <location>
        <begin position="445"/>
        <end position="466"/>
    </location>
</feature>
<organism evidence="6 7">
    <name type="scientific">Cavenderia fasciculata</name>
    <name type="common">Slime mold</name>
    <name type="synonym">Dictyostelium fasciculatum</name>
    <dbReference type="NCBI Taxonomy" id="261658"/>
    <lineage>
        <taxon>Eukaryota</taxon>
        <taxon>Amoebozoa</taxon>
        <taxon>Evosea</taxon>
        <taxon>Eumycetozoa</taxon>
        <taxon>Dictyostelia</taxon>
        <taxon>Acytosteliales</taxon>
        <taxon>Cavenderiaceae</taxon>
        <taxon>Cavenderia</taxon>
    </lineage>
</organism>
<evidence type="ECO:0000256" key="2">
    <source>
        <dbReference type="RuleBase" id="RU000384"/>
    </source>
</evidence>
<name>F4PIR3_CACFS</name>
<dbReference type="PANTHER" id="PTHR42974">
    <property type="entry name" value="GLUTAMINE SYNTHETASE"/>
    <property type="match status" value="1"/>
</dbReference>
<dbReference type="OrthoDB" id="415358at2759"/>
<dbReference type="STRING" id="1054147.F4PIR3"/>
<dbReference type="SUPFAM" id="SSF55931">
    <property type="entry name" value="Glutamine synthetase/guanido kinase"/>
    <property type="match status" value="1"/>
</dbReference>
<evidence type="ECO:0000259" key="4">
    <source>
        <dbReference type="PROSITE" id="PS51986"/>
    </source>
</evidence>
<dbReference type="SMART" id="SM01230">
    <property type="entry name" value="Gln-synt_C"/>
    <property type="match status" value="1"/>
</dbReference>
<protein>
    <submittedName>
        <fullName evidence="6">Glutamate-ammonia ligase</fullName>
    </submittedName>
</protein>
<dbReference type="GO" id="GO:0004356">
    <property type="term" value="F:glutamine synthetase activity"/>
    <property type="evidence" value="ECO:0007669"/>
    <property type="project" value="InterPro"/>
</dbReference>
<dbReference type="InterPro" id="IPR052725">
    <property type="entry name" value="GS_Type-3"/>
</dbReference>
<dbReference type="PROSITE" id="PS00181">
    <property type="entry name" value="GLNA_ATP"/>
    <property type="match status" value="1"/>
</dbReference>
<evidence type="ECO:0000256" key="3">
    <source>
        <dbReference type="SAM" id="MobiDB-lite"/>
    </source>
</evidence>
<feature type="compositionally biased region" description="Low complexity" evidence="3">
    <location>
        <begin position="454"/>
        <end position="466"/>
    </location>
</feature>
<proteinExistence type="inferred from homology"/>
<dbReference type="InterPro" id="IPR040577">
    <property type="entry name" value="Gln-synt_C"/>
</dbReference>
<feature type="domain" description="GS beta-grasp" evidence="4">
    <location>
        <begin position="88"/>
        <end position="182"/>
    </location>
</feature>
<evidence type="ECO:0000256" key="1">
    <source>
        <dbReference type="PROSITE-ProRule" id="PRU01330"/>
    </source>
</evidence>
<dbReference type="Proteomes" id="UP000007797">
    <property type="component" value="Unassembled WGS sequence"/>
</dbReference>
<feature type="domain" description="GS catalytic" evidence="5">
    <location>
        <begin position="187"/>
        <end position="648"/>
    </location>
</feature>
<dbReference type="AlphaFoldDB" id="F4PIR3"/>
<dbReference type="KEGG" id="dfa:DFA_02886"/>
<dbReference type="InterPro" id="IPR014746">
    <property type="entry name" value="Gln_synth/guanido_kin_cat_dom"/>
</dbReference>
<dbReference type="GO" id="GO:0006542">
    <property type="term" value="P:glutamine biosynthetic process"/>
    <property type="evidence" value="ECO:0007669"/>
    <property type="project" value="InterPro"/>
</dbReference>
<dbReference type="InterPro" id="IPR008146">
    <property type="entry name" value="Gln_synth_cat_dom"/>
</dbReference>
<evidence type="ECO:0000313" key="7">
    <source>
        <dbReference type="Proteomes" id="UP000007797"/>
    </source>
</evidence>
<dbReference type="Pfam" id="PF12437">
    <property type="entry name" value="GSIII_N"/>
    <property type="match status" value="1"/>
</dbReference>
<dbReference type="RefSeq" id="XP_004362493.1">
    <property type="nucleotide sequence ID" value="XM_004362436.1"/>
</dbReference>
<dbReference type="PROSITE" id="PS51986">
    <property type="entry name" value="GS_BETA_GRASP"/>
    <property type="match status" value="1"/>
</dbReference>
<dbReference type="InterPro" id="IPR008147">
    <property type="entry name" value="Gln_synt_N"/>
</dbReference>
<comment type="similarity">
    <text evidence="1 2">Belongs to the glutamine synthetase family.</text>
</comment>
<gene>
    <name evidence="6" type="primary">glnA3</name>
    <name evidence="6" type="ORF">DFA_02886</name>
</gene>
<dbReference type="Gene3D" id="3.30.590.10">
    <property type="entry name" value="Glutamine synthetase/guanido kinase, catalytic domain"/>
    <property type="match status" value="1"/>
</dbReference>
<keyword evidence="7" id="KW-1185">Reference proteome</keyword>
<dbReference type="PANTHER" id="PTHR42974:SF1">
    <property type="entry name" value="TYPE-3 GLUTAMINE SYNTHETASE"/>
    <property type="match status" value="1"/>
</dbReference>
<dbReference type="PROSITE" id="PS51987">
    <property type="entry name" value="GS_CATALYTIC"/>
    <property type="match status" value="1"/>
</dbReference>
<dbReference type="EMBL" id="GL883006">
    <property type="protein sequence ID" value="EGG24642.1"/>
    <property type="molecule type" value="Genomic_DNA"/>
</dbReference>
<accession>F4PIR3</accession>
<dbReference type="Pfam" id="PF00120">
    <property type="entry name" value="Gln-synt_C"/>
    <property type="match status" value="1"/>
</dbReference>
<dbReference type="OMA" id="QFLVFCA"/>
<dbReference type="InterPro" id="IPR022147">
    <property type="entry name" value="GSIII_N"/>
</dbReference>
<dbReference type="InterPro" id="IPR027303">
    <property type="entry name" value="Gln_synth_gly_rich_site"/>
</dbReference>
<keyword evidence="6" id="KW-0436">Ligase</keyword>
<dbReference type="Pfam" id="PF18318">
    <property type="entry name" value="Gln-synt_C-ter"/>
    <property type="match status" value="1"/>
</dbReference>